<keyword evidence="3 6" id="KW-1133">Transmembrane helix</keyword>
<evidence type="ECO:0000256" key="4">
    <source>
        <dbReference type="ARBA" id="ARBA00023136"/>
    </source>
</evidence>
<feature type="region of interest" description="Disordered" evidence="5">
    <location>
        <begin position="38"/>
        <end position="97"/>
    </location>
</feature>
<comment type="subcellular location">
    <subcellularLocation>
        <location evidence="1">Membrane</location>
        <topology evidence="1">Multi-pass membrane protein</topology>
    </subcellularLocation>
</comment>
<dbReference type="AlphaFoldDB" id="A0A7R7XY15"/>
<feature type="region of interest" description="Disordered" evidence="5">
    <location>
        <begin position="498"/>
        <end position="519"/>
    </location>
</feature>
<feature type="compositionally biased region" description="Polar residues" evidence="5">
    <location>
        <begin position="60"/>
        <end position="80"/>
    </location>
</feature>
<evidence type="ECO:0000313" key="9">
    <source>
        <dbReference type="EMBL" id="BCS29825.1"/>
    </source>
</evidence>
<feature type="compositionally biased region" description="Low complexity" evidence="5">
    <location>
        <begin position="48"/>
        <end position="59"/>
    </location>
</feature>
<feature type="compositionally biased region" description="Basic and acidic residues" evidence="5">
    <location>
        <begin position="710"/>
        <end position="729"/>
    </location>
</feature>
<feature type="region of interest" description="Disordered" evidence="5">
    <location>
        <begin position="382"/>
        <end position="406"/>
    </location>
</feature>
<keyword evidence="10" id="KW-1185">Reference proteome</keyword>
<evidence type="ECO:0000259" key="8">
    <source>
        <dbReference type="Pfam" id="PF13886"/>
    </source>
</evidence>
<feature type="compositionally biased region" description="Acidic residues" evidence="5">
    <location>
        <begin position="804"/>
        <end position="814"/>
    </location>
</feature>
<feature type="transmembrane region" description="Helical" evidence="6">
    <location>
        <begin position="189"/>
        <end position="205"/>
    </location>
</feature>
<feature type="region of interest" description="Disordered" evidence="5">
    <location>
        <begin position="539"/>
        <end position="783"/>
    </location>
</feature>
<feature type="compositionally biased region" description="Basic and acidic residues" evidence="5">
    <location>
        <begin position="620"/>
        <end position="652"/>
    </location>
</feature>
<accession>A0A7R7XY15</accession>
<feature type="compositionally biased region" description="Basic and acidic residues" evidence="5">
    <location>
        <begin position="600"/>
        <end position="612"/>
    </location>
</feature>
<feature type="compositionally biased region" description="Polar residues" evidence="5">
    <location>
        <begin position="499"/>
        <end position="517"/>
    </location>
</feature>
<feature type="compositionally biased region" description="Basic and acidic residues" evidence="5">
    <location>
        <begin position="572"/>
        <end position="581"/>
    </location>
</feature>
<feature type="transmembrane region" description="Helical" evidence="6">
    <location>
        <begin position="160"/>
        <end position="182"/>
    </location>
</feature>
<dbReference type="OrthoDB" id="5377273at2759"/>
<feature type="region of interest" description="Disordered" evidence="5">
    <location>
        <begin position="422"/>
        <end position="476"/>
    </location>
</feature>
<evidence type="ECO:0000256" key="5">
    <source>
        <dbReference type="SAM" id="MobiDB-lite"/>
    </source>
</evidence>
<feature type="region of interest" description="Disordered" evidence="5">
    <location>
        <begin position="1051"/>
        <end position="1094"/>
    </location>
</feature>
<sequence>MRFYFFILLVACLSPTLLAFVARVPHVDRPEYGVLRVRDTEDTGDSHNATSTNATSSATDKGNSTSKTTATATPVPTLDSSIVDEDNETNTTAPGQLPVKPAVTPALGVGGFILLATGTILALIGVRNLWVQVFLSSAFLTSLGVTVLIVYVMSPPVRDAIQGAYLVAIFFTGITFGALAIVFKELAEGLGCLLGGFCVSMWLLSTKPGGLITATDAKAGFIGAISVGFYAVSFSHYTRDYGLIGATSIAGGTAIALGIDCYSKAGLKEFWLYLWALNDDIFPLGTNTYPVTRYMKVELAVIVIVAVMGVISQLRLWKVVRERRSKDEEKRQEEQRKKDEAETEAAKRLEEFNMKERMEWEAKYGDNVASSETSTAIPELAAGSQTGHADDGNLKEKDDAGEKKSISDSVVSYRCSECRAQGDCDASTDATGDNETQNQDDADETDRNAGPSPDTEAPGGGLPKCLRNMAAADDRSSDVTAIVGSETVSVYSKRFSMLSRKTSTKSNTNRLSESQEALITRDDDSMSMIGVAEDANDVNSDCHTIAGDSHYQAMLDEEQPETPMEKPTASQEDSKKCRSENAESAPNPTKEESSQPLDSPKPEELQGKEVASKECTSSVETRKTEQPTVKESRQNDEVENEKKTQVDAEAQHVEASMKAPATTEKDTQKTEQQSDTVKDDAQPQQGETAASQSNEDGQASSKPTEADQASDFKNKGKAQEGLQPDKDSATEPADGASAEGGNEHLGLETTKKPEEPPSSEKSEKRKEEPKRLNAETVEQIPKHTSRVIQAYRMNEWAKHLTDADIPELEPIEPLEEQRSDPAEQEESAAPVKVTELLQTPLNAQPPPAVEPRAALGQEANEGNFPYDSRTGSQTKKRRSKSPRRLSGLSVGSSHNLAQNLPPAVQPQLGDIATASSTTLLPNVAPVGQGYEESEKTKPRWKGPAPLIAVREDMMRNRLSSVSLPTDPYARHSTIQSPPDYSARYPSTFPIAEEDDDDIPLSQRRTMLHQLGSPISPTDTVSAPMRWSNSGVPSRANSPAVLAAWRESVREDLKERRNPLKLATGGQSVSPTPMGPGDRSSTPFSQLGQRSVSSPNIIADKIAEGMQRGDMSELHREAMRRMQAKVNKSVNRLV</sequence>
<dbReference type="EMBL" id="AP024450">
    <property type="protein sequence ID" value="BCS29825.1"/>
    <property type="molecule type" value="Genomic_DNA"/>
</dbReference>
<feature type="compositionally biased region" description="Basic and acidic residues" evidence="5">
    <location>
        <begin position="741"/>
        <end position="773"/>
    </location>
</feature>
<dbReference type="KEGG" id="apuu:APUU_80128S"/>
<evidence type="ECO:0000256" key="1">
    <source>
        <dbReference type="ARBA" id="ARBA00004141"/>
    </source>
</evidence>
<feature type="transmembrane region" description="Helical" evidence="6">
    <location>
        <begin position="217"/>
        <end position="234"/>
    </location>
</feature>
<evidence type="ECO:0000256" key="2">
    <source>
        <dbReference type="ARBA" id="ARBA00022692"/>
    </source>
</evidence>
<feature type="compositionally biased region" description="Polar residues" evidence="5">
    <location>
        <begin position="682"/>
        <end position="703"/>
    </location>
</feature>
<dbReference type="GO" id="GO:0016020">
    <property type="term" value="C:membrane"/>
    <property type="evidence" value="ECO:0007669"/>
    <property type="project" value="UniProtKB-SubCell"/>
</dbReference>
<keyword evidence="7" id="KW-0732">Signal</keyword>
<dbReference type="PANTHER" id="PTHR39469">
    <property type="entry name" value="CHROMOSOME 1, WHOLE GENOME SHOTGUN SEQUENCE"/>
    <property type="match status" value="1"/>
</dbReference>
<feature type="compositionally biased region" description="Basic and acidic residues" evidence="5">
    <location>
        <begin position="388"/>
        <end position="406"/>
    </location>
</feature>
<proteinExistence type="predicted"/>
<feature type="compositionally biased region" description="Basic residues" evidence="5">
    <location>
        <begin position="874"/>
        <end position="883"/>
    </location>
</feature>
<dbReference type="Proteomes" id="UP000654913">
    <property type="component" value="Chromosome 8"/>
</dbReference>
<feature type="transmembrane region" description="Helical" evidence="6">
    <location>
        <begin position="106"/>
        <end position="126"/>
    </location>
</feature>
<feature type="region of interest" description="Disordered" evidence="5">
    <location>
        <begin position="921"/>
        <end position="944"/>
    </location>
</feature>
<feature type="signal peptide" evidence="7">
    <location>
        <begin position="1"/>
        <end position="19"/>
    </location>
</feature>
<evidence type="ECO:0000256" key="7">
    <source>
        <dbReference type="SAM" id="SignalP"/>
    </source>
</evidence>
<protein>
    <recommendedName>
        <fullName evidence="8">TM7S3/TM198-like domain-containing protein</fullName>
    </recommendedName>
</protein>
<feature type="region of interest" description="Disordered" evidence="5">
    <location>
        <begin position="325"/>
        <end position="352"/>
    </location>
</feature>
<feature type="compositionally biased region" description="Polar residues" evidence="5">
    <location>
        <begin position="428"/>
        <end position="437"/>
    </location>
</feature>
<feature type="domain" description="TM7S3/TM198-like" evidence="8">
    <location>
        <begin position="111"/>
        <end position="314"/>
    </location>
</feature>
<evidence type="ECO:0000313" key="10">
    <source>
        <dbReference type="Proteomes" id="UP000654913"/>
    </source>
</evidence>
<reference evidence="9" key="2">
    <citation type="submission" date="2021-02" db="EMBL/GenBank/DDBJ databases">
        <title>Aspergillus puulaauensis MK2 genome sequence.</title>
        <authorList>
            <person name="Futagami T."/>
            <person name="Mori K."/>
            <person name="Kadooka C."/>
            <person name="Tanaka T."/>
        </authorList>
    </citation>
    <scope>NUCLEOTIDE SEQUENCE</scope>
    <source>
        <strain evidence="9">MK2</strain>
    </source>
</reference>
<feature type="region of interest" description="Disordered" evidence="5">
    <location>
        <begin position="962"/>
        <end position="984"/>
    </location>
</feature>
<dbReference type="GeneID" id="64979822"/>
<keyword evidence="4 6" id="KW-0472">Membrane</keyword>
<dbReference type="InterPro" id="IPR025256">
    <property type="entry name" value="TM7S3/TM198-like_dom"/>
</dbReference>
<name>A0A7R7XY15_9EURO</name>
<feature type="transmembrane region" description="Helical" evidence="6">
    <location>
        <begin position="133"/>
        <end position="154"/>
    </location>
</feature>
<feature type="chain" id="PRO_5030621690" description="TM7S3/TM198-like domain-containing protein" evidence="7">
    <location>
        <begin position="20"/>
        <end position="1133"/>
    </location>
</feature>
<dbReference type="RefSeq" id="XP_041562011.1">
    <property type="nucleotide sequence ID" value="XM_041696374.1"/>
</dbReference>
<dbReference type="PANTHER" id="PTHR39469:SF1">
    <property type="entry name" value="DUF4203 DOMAIN-CONTAINING PROTEIN"/>
    <property type="match status" value="1"/>
</dbReference>
<evidence type="ECO:0000256" key="3">
    <source>
        <dbReference type="ARBA" id="ARBA00022989"/>
    </source>
</evidence>
<feature type="compositionally biased region" description="Polar residues" evidence="5">
    <location>
        <begin position="1078"/>
        <end position="1094"/>
    </location>
</feature>
<feature type="transmembrane region" description="Helical" evidence="6">
    <location>
        <begin position="241"/>
        <end position="259"/>
    </location>
</feature>
<organism evidence="9 10">
    <name type="scientific">Aspergillus puulaauensis</name>
    <dbReference type="NCBI Taxonomy" id="1220207"/>
    <lineage>
        <taxon>Eukaryota</taxon>
        <taxon>Fungi</taxon>
        <taxon>Dikarya</taxon>
        <taxon>Ascomycota</taxon>
        <taxon>Pezizomycotina</taxon>
        <taxon>Eurotiomycetes</taxon>
        <taxon>Eurotiomycetidae</taxon>
        <taxon>Eurotiales</taxon>
        <taxon>Aspergillaceae</taxon>
        <taxon>Aspergillus</taxon>
    </lineage>
</organism>
<keyword evidence="2 6" id="KW-0812">Transmembrane</keyword>
<reference evidence="9" key="1">
    <citation type="submission" date="2021-01" db="EMBL/GenBank/DDBJ databases">
        <authorList>
            <consortium name="Aspergillus puulaauensis MK2 genome sequencing consortium"/>
            <person name="Kazuki M."/>
            <person name="Futagami T."/>
        </authorList>
    </citation>
    <scope>NUCLEOTIDE SEQUENCE</scope>
    <source>
        <strain evidence="9">MK2</strain>
    </source>
</reference>
<dbReference type="Pfam" id="PF13886">
    <property type="entry name" value="TM7S3_TM198"/>
    <property type="match status" value="1"/>
</dbReference>
<evidence type="ECO:0000256" key="6">
    <source>
        <dbReference type="SAM" id="Phobius"/>
    </source>
</evidence>
<feature type="region of interest" description="Disordered" evidence="5">
    <location>
        <begin position="801"/>
        <end position="904"/>
    </location>
</feature>
<gene>
    <name evidence="9" type="ORF">APUU_80128S</name>
</gene>